<evidence type="ECO:0000313" key="2">
    <source>
        <dbReference type="EMBL" id="GES01261.1"/>
    </source>
</evidence>
<dbReference type="AlphaFoldDB" id="A0A5M3W297"/>
<dbReference type="Proteomes" id="UP000334990">
    <property type="component" value="Unassembled WGS sequence"/>
</dbReference>
<evidence type="ECO:0000256" key="1">
    <source>
        <dbReference type="SAM" id="MobiDB-lite"/>
    </source>
</evidence>
<accession>A0A5M3W297</accession>
<protein>
    <submittedName>
        <fullName evidence="2">Uncharacterized protein</fullName>
    </submittedName>
</protein>
<evidence type="ECO:0000313" key="3">
    <source>
        <dbReference type="Proteomes" id="UP000334990"/>
    </source>
</evidence>
<organism evidence="2 3">
    <name type="scientific">Acrocarpospora corrugata</name>
    <dbReference type="NCBI Taxonomy" id="35763"/>
    <lineage>
        <taxon>Bacteria</taxon>
        <taxon>Bacillati</taxon>
        <taxon>Actinomycetota</taxon>
        <taxon>Actinomycetes</taxon>
        <taxon>Streptosporangiales</taxon>
        <taxon>Streptosporangiaceae</taxon>
        <taxon>Acrocarpospora</taxon>
    </lineage>
</organism>
<sequence>MALGMLGNALRVRDVTGDNPHAVRGFRRIADHSGDRMAAPQSLPHGRAPRSAPRAENYDLPHLAYLRSWIQCLGSYPGNRLPTGYRLP</sequence>
<keyword evidence="3" id="KW-1185">Reference proteome</keyword>
<comment type="caution">
    <text evidence="2">The sequence shown here is derived from an EMBL/GenBank/DDBJ whole genome shotgun (WGS) entry which is preliminary data.</text>
</comment>
<proteinExistence type="predicted"/>
<dbReference type="EMBL" id="BLAD01000049">
    <property type="protein sequence ID" value="GES01261.1"/>
    <property type="molecule type" value="Genomic_DNA"/>
</dbReference>
<reference evidence="2 3" key="1">
    <citation type="submission" date="2019-10" db="EMBL/GenBank/DDBJ databases">
        <title>Whole genome shotgun sequence of Acrocarpospora corrugata NBRC 13972.</title>
        <authorList>
            <person name="Ichikawa N."/>
            <person name="Kimura A."/>
            <person name="Kitahashi Y."/>
            <person name="Komaki H."/>
            <person name="Oguchi A."/>
        </authorList>
    </citation>
    <scope>NUCLEOTIDE SEQUENCE [LARGE SCALE GENOMIC DNA]</scope>
    <source>
        <strain evidence="2 3">NBRC 13972</strain>
    </source>
</reference>
<feature type="region of interest" description="Disordered" evidence="1">
    <location>
        <begin position="30"/>
        <end position="54"/>
    </location>
</feature>
<gene>
    <name evidence="2" type="ORF">Acor_33250</name>
</gene>
<name>A0A5M3W297_9ACTN</name>